<sequence length="301" mass="33929">MARGISESDVHTAADELVSRGERPTVERIRSHLGTGSPNTVTRWLDTWWKGLGDRLKPERPSLNNAPAALAQLAGEWWALAQEHAREVILFELAGVRQELSNARSELQSEEQRFSDEASRLRATASESAHAERIALSQVAELRGLVDHLRSQLEESREQCSLSDRRFEQASAVAAAAEARVAELQQLARSERDSLTQHTRSVEDRAMVEIDRARQESKELRSQLNNSEKLHRSIVRTLTIDLESAKQCAIEASKDLERHRTKSAVLEEQLSRIPAAIETALRTKRRSASPRKQAQTKQKKR</sequence>
<feature type="region of interest" description="Disordered" evidence="2">
    <location>
        <begin position="280"/>
        <end position="301"/>
    </location>
</feature>
<dbReference type="Proteomes" id="UP001302072">
    <property type="component" value="Chromosome"/>
</dbReference>
<gene>
    <name evidence="4" type="ORF">PDM29_17150</name>
</gene>
<feature type="compositionally biased region" description="Polar residues" evidence="2">
    <location>
        <begin position="290"/>
        <end position="301"/>
    </location>
</feature>
<keyword evidence="1" id="KW-0175">Coiled coil</keyword>
<dbReference type="Pfam" id="PF11740">
    <property type="entry name" value="KfrA_N"/>
    <property type="match status" value="1"/>
</dbReference>
<evidence type="ECO:0000313" key="4">
    <source>
        <dbReference type="EMBL" id="WNH52048.1"/>
    </source>
</evidence>
<dbReference type="InterPro" id="IPR021104">
    <property type="entry name" value="KfrA_DNA-bd_N"/>
</dbReference>
<reference evidence="4 5" key="1">
    <citation type="submission" date="2022-12" db="EMBL/GenBank/DDBJ databases">
        <title>Two new species, Stenotrophomonas aracearum and Stenotrophomonas oahuensis, isolated from Anthurium (Araceae family) in Hawaii.</title>
        <authorList>
            <person name="Chunag S.C."/>
            <person name="Dobhal S."/>
            <person name="Alvarez A."/>
            <person name="Arif M."/>
        </authorList>
    </citation>
    <scope>NUCLEOTIDE SEQUENCE [LARGE SCALE GENOMIC DNA]</scope>
    <source>
        <strain evidence="4 5">A5586</strain>
    </source>
</reference>
<evidence type="ECO:0000313" key="5">
    <source>
        <dbReference type="Proteomes" id="UP001302072"/>
    </source>
</evidence>
<name>A0ABY9YMD2_9GAMM</name>
<dbReference type="RefSeq" id="WP_311191261.1">
    <property type="nucleotide sequence ID" value="NZ_CP115541.1"/>
</dbReference>
<feature type="domain" description="KfrA N-terminal DNA-binding" evidence="3">
    <location>
        <begin position="7"/>
        <end position="123"/>
    </location>
</feature>
<evidence type="ECO:0000259" key="3">
    <source>
        <dbReference type="Pfam" id="PF11740"/>
    </source>
</evidence>
<keyword evidence="4" id="KW-0238">DNA-binding</keyword>
<dbReference type="EMBL" id="CP115541">
    <property type="protein sequence ID" value="WNH52048.1"/>
    <property type="molecule type" value="Genomic_DNA"/>
</dbReference>
<evidence type="ECO:0000256" key="1">
    <source>
        <dbReference type="SAM" id="Coils"/>
    </source>
</evidence>
<dbReference type="GO" id="GO:0003677">
    <property type="term" value="F:DNA binding"/>
    <property type="evidence" value="ECO:0007669"/>
    <property type="project" value="UniProtKB-KW"/>
</dbReference>
<feature type="region of interest" description="Disordered" evidence="2">
    <location>
        <begin position="1"/>
        <end position="23"/>
    </location>
</feature>
<organism evidence="4 5">
    <name type="scientific">Stenotrophomonas oahuensis</name>
    <dbReference type="NCBI Taxonomy" id="3003271"/>
    <lineage>
        <taxon>Bacteria</taxon>
        <taxon>Pseudomonadati</taxon>
        <taxon>Pseudomonadota</taxon>
        <taxon>Gammaproteobacteria</taxon>
        <taxon>Lysobacterales</taxon>
        <taxon>Lysobacteraceae</taxon>
        <taxon>Stenotrophomonas</taxon>
    </lineage>
</organism>
<protein>
    <submittedName>
        <fullName evidence="4">DNA-binding protein</fullName>
    </submittedName>
</protein>
<keyword evidence="5" id="KW-1185">Reference proteome</keyword>
<evidence type="ECO:0000256" key="2">
    <source>
        <dbReference type="SAM" id="MobiDB-lite"/>
    </source>
</evidence>
<proteinExistence type="predicted"/>
<accession>A0ABY9YMD2</accession>
<feature type="coiled-coil region" evidence="1">
    <location>
        <begin position="93"/>
        <end position="230"/>
    </location>
</feature>